<comment type="caution">
    <text evidence="1">The sequence shown here is derived from an EMBL/GenBank/DDBJ whole genome shotgun (WGS) entry which is preliminary data.</text>
</comment>
<dbReference type="RefSeq" id="WP_136532670.1">
    <property type="nucleotide sequence ID" value="NZ_STGY01000003.1"/>
</dbReference>
<evidence type="ECO:0000313" key="2">
    <source>
        <dbReference type="Proteomes" id="UP000308760"/>
    </source>
</evidence>
<name>A0A4S8QI86_9ACTN</name>
<reference evidence="2" key="1">
    <citation type="submission" date="2019-04" db="EMBL/GenBank/DDBJ databases">
        <title>Nocardioides xinjiangensis sp. nov.</title>
        <authorList>
            <person name="Liu S."/>
        </authorList>
    </citation>
    <scope>NUCLEOTIDE SEQUENCE [LARGE SCALE GENOMIC DNA]</scope>
    <source>
        <strain evidence="2">18</strain>
    </source>
</reference>
<dbReference type="EMBL" id="STGY01000003">
    <property type="protein sequence ID" value="THV43461.1"/>
    <property type="molecule type" value="Genomic_DNA"/>
</dbReference>
<proteinExistence type="predicted"/>
<gene>
    <name evidence="1" type="ORF">FAB82_00960</name>
</gene>
<keyword evidence="2" id="KW-1185">Reference proteome</keyword>
<evidence type="ECO:0000313" key="1">
    <source>
        <dbReference type="EMBL" id="THV43461.1"/>
    </source>
</evidence>
<organism evidence="1 2">
    <name type="scientific">Glycomyces buryatensis</name>
    <dbReference type="NCBI Taxonomy" id="2570927"/>
    <lineage>
        <taxon>Bacteria</taxon>
        <taxon>Bacillati</taxon>
        <taxon>Actinomycetota</taxon>
        <taxon>Actinomycetes</taxon>
        <taxon>Glycomycetales</taxon>
        <taxon>Glycomycetaceae</taxon>
        <taxon>Glycomyces</taxon>
    </lineage>
</organism>
<sequence length="78" mass="8516">MSTLGVFAWRGTTIEASRIMSETCGEVIWLRYTEPTSGTVGVKCGGRLTLANELPDDELVREELSLGIDRLRAQVGTT</sequence>
<dbReference type="Proteomes" id="UP000308760">
    <property type="component" value="Unassembled WGS sequence"/>
</dbReference>
<accession>A0A4S8QI86</accession>
<dbReference type="AlphaFoldDB" id="A0A4S8QI86"/>
<reference evidence="1 2" key="2">
    <citation type="submission" date="2019-05" db="EMBL/GenBank/DDBJ databases">
        <title>Glycomyces buryatensis sp. nov.</title>
        <authorList>
            <person name="Nikitina E."/>
        </authorList>
    </citation>
    <scope>NUCLEOTIDE SEQUENCE [LARGE SCALE GENOMIC DNA]</scope>
    <source>
        <strain evidence="1 2">18</strain>
    </source>
</reference>
<protein>
    <submittedName>
        <fullName evidence="1">Uncharacterized protein</fullName>
    </submittedName>
</protein>